<sequence length="83" mass="9463">MDYSCKLVNPTLAIIEIIPETPEEDTYLKTLDINNPEHEMTFHHYFEKGLQTCNASAVLLDIEMIDPPKKARVSFEVVRGLGQ</sequence>
<reference evidence="1 2" key="1">
    <citation type="submission" date="2019-03" db="EMBL/GenBank/DDBJ databases">
        <title>Genomic Encyclopedia of Type Strains, Phase IV (KMG-IV): sequencing the most valuable type-strain genomes for metagenomic binning, comparative biology and taxonomic classification.</title>
        <authorList>
            <person name="Goeker M."/>
        </authorList>
    </citation>
    <scope>NUCLEOTIDE SEQUENCE [LARGE SCALE GENOMIC DNA]</scope>
    <source>
        <strain evidence="1 2">DSM 21100</strain>
    </source>
</reference>
<evidence type="ECO:0000313" key="2">
    <source>
        <dbReference type="Proteomes" id="UP000295807"/>
    </source>
</evidence>
<proteinExistence type="predicted"/>
<accession>A0A4R3KL70</accession>
<protein>
    <submittedName>
        <fullName evidence="1">Uncharacterized protein</fullName>
    </submittedName>
</protein>
<name>A0A4R3KL70_9SPHI</name>
<dbReference type="EMBL" id="SMAD01000018">
    <property type="protein sequence ID" value="TCS84740.1"/>
    <property type="molecule type" value="Genomic_DNA"/>
</dbReference>
<comment type="caution">
    <text evidence="1">The sequence shown here is derived from an EMBL/GenBank/DDBJ whole genome shotgun (WGS) entry which is preliminary data.</text>
</comment>
<gene>
    <name evidence="1" type="ORF">EDD80_1189</name>
</gene>
<evidence type="ECO:0000313" key="1">
    <source>
        <dbReference type="EMBL" id="TCS84740.1"/>
    </source>
</evidence>
<keyword evidence="2" id="KW-1185">Reference proteome</keyword>
<dbReference type="AlphaFoldDB" id="A0A4R3KL70"/>
<organism evidence="1 2">
    <name type="scientific">Anseongella ginsenosidimutans</name>
    <dbReference type="NCBI Taxonomy" id="496056"/>
    <lineage>
        <taxon>Bacteria</taxon>
        <taxon>Pseudomonadati</taxon>
        <taxon>Bacteroidota</taxon>
        <taxon>Sphingobacteriia</taxon>
        <taxon>Sphingobacteriales</taxon>
        <taxon>Sphingobacteriaceae</taxon>
        <taxon>Anseongella</taxon>
    </lineage>
</organism>
<dbReference type="Proteomes" id="UP000295807">
    <property type="component" value="Unassembled WGS sequence"/>
</dbReference>